<proteinExistence type="inferred from homology"/>
<dbReference type="GO" id="GO:0003723">
    <property type="term" value="F:RNA binding"/>
    <property type="evidence" value="ECO:0007669"/>
    <property type="project" value="UniProtKB-UniRule"/>
</dbReference>
<feature type="domain" description="S1 motif" evidence="9">
    <location>
        <begin position="637"/>
        <end position="712"/>
    </location>
</feature>
<organism evidence="10 11">
    <name type="scientific">Acholeplasma hippikon</name>
    <dbReference type="NCBI Taxonomy" id="264636"/>
    <lineage>
        <taxon>Bacteria</taxon>
        <taxon>Bacillati</taxon>
        <taxon>Mycoplasmatota</taxon>
        <taxon>Mollicutes</taxon>
        <taxon>Acholeplasmatales</taxon>
        <taxon>Acholeplasmataceae</taxon>
        <taxon>Acholeplasma</taxon>
    </lineage>
</organism>
<dbReference type="Pfam" id="PF03725">
    <property type="entry name" value="RNase_PH_C"/>
    <property type="match status" value="2"/>
</dbReference>
<evidence type="ECO:0000256" key="5">
    <source>
        <dbReference type="ARBA" id="ARBA00022723"/>
    </source>
</evidence>
<dbReference type="SUPFAM" id="SSF55666">
    <property type="entry name" value="Ribonuclease PH domain 2-like"/>
    <property type="match status" value="2"/>
</dbReference>
<dbReference type="Gene3D" id="3.30.230.70">
    <property type="entry name" value="GHMP Kinase, N-terminal domain"/>
    <property type="match status" value="2"/>
</dbReference>
<keyword evidence="5 8" id="KW-0479">Metal-binding</keyword>
<evidence type="ECO:0000256" key="6">
    <source>
        <dbReference type="ARBA" id="ARBA00022842"/>
    </source>
</evidence>
<feature type="binding site" evidence="8">
    <location>
        <position position="506"/>
    </location>
    <ligand>
        <name>Mg(2+)</name>
        <dbReference type="ChEBI" id="CHEBI:18420"/>
    </ligand>
</feature>
<dbReference type="KEGG" id="ahk:NCTC10172_00512"/>
<dbReference type="HAMAP" id="MF_01595">
    <property type="entry name" value="PNPase"/>
    <property type="match status" value="1"/>
</dbReference>
<keyword evidence="2 8" id="KW-0963">Cytoplasm</keyword>
<reference evidence="10 11" key="1">
    <citation type="submission" date="2019-01" db="EMBL/GenBank/DDBJ databases">
        <authorList>
            <consortium name="Pathogen Informatics"/>
        </authorList>
    </citation>
    <scope>NUCLEOTIDE SEQUENCE [LARGE SCALE GENOMIC DNA]</scope>
    <source>
        <strain evidence="10 11">NCTC10172</strain>
    </source>
</reference>
<dbReference type="Pfam" id="PF00013">
    <property type="entry name" value="KH_1"/>
    <property type="match status" value="1"/>
</dbReference>
<dbReference type="SUPFAM" id="SSF50249">
    <property type="entry name" value="Nucleic acid-binding proteins"/>
    <property type="match status" value="1"/>
</dbReference>
<dbReference type="FunFam" id="3.30.230.70:FF:000002">
    <property type="entry name" value="Polyribonucleotide nucleotidyltransferase"/>
    <property type="match status" value="1"/>
</dbReference>
<dbReference type="GO" id="GO:0000287">
    <property type="term" value="F:magnesium ion binding"/>
    <property type="evidence" value="ECO:0007669"/>
    <property type="project" value="UniProtKB-UniRule"/>
</dbReference>
<dbReference type="EMBL" id="LR215050">
    <property type="protein sequence ID" value="VEU82498.1"/>
    <property type="molecule type" value="Genomic_DNA"/>
</dbReference>
<dbReference type="PROSITE" id="PS50126">
    <property type="entry name" value="S1"/>
    <property type="match status" value="1"/>
</dbReference>
<dbReference type="SMART" id="SM00322">
    <property type="entry name" value="KH"/>
    <property type="match status" value="1"/>
</dbReference>
<dbReference type="PIRSF" id="PIRSF005499">
    <property type="entry name" value="PNPase"/>
    <property type="match status" value="1"/>
</dbReference>
<dbReference type="Gene3D" id="2.40.50.140">
    <property type="entry name" value="Nucleic acid-binding proteins"/>
    <property type="match status" value="1"/>
</dbReference>
<dbReference type="NCBIfam" id="NF008805">
    <property type="entry name" value="PRK11824.1"/>
    <property type="match status" value="1"/>
</dbReference>
<evidence type="ECO:0000259" key="9">
    <source>
        <dbReference type="PROSITE" id="PS50126"/>
    </source>
</evidence>
<keyword evidence="7 8" id="KW-0694">RNA-binding</keyword>
<keyword evidence="6 8" id="KW-0460">Magnesium</keyword>
<dbReference type="InterPro" id="IPR001247">
    <property type="entry name" value="ExoRNase_PH_dom1"/>
</dbReference>
<evidence type="ECO:0000256" key="3">
    <source>
        <dbReference type="ARBA" id="ARBA00022679"/>
    </source>
</evidence>
<dbReference type="InterPro" id="IPR015847">
    <property type="entry name" value="ExoRNase_PH_dom2"/>
</dbReference>
<dbReference type="InterPro" id="IPR004087">
    <property type="entry name" value="KH_dom"/>
</dbReference>
<dbReference type="InterPro" id="IPR003029">
    <property type="entry name" value="S1_domain"/>
</dbReference>
<dbReference type="InterPro" id="IPR036345">
    <property type="entry name" value="ExoRNase_PH_dom2_sf"/>
</dbReference>
<dbReference type="GO" id="GO:0006402">
    <property type="term" value="P:mRNA catabolic process"/>
    <property type="evidence" value="ECO:0007669"/>
    <property type="project" value="UniProtKB-UniRule"/>
</dbReference>
<name>A0A449BJ77_9MOLU</name>
<dbReference type="Pfam" id="PF00575">
    <property type="entry name" value="S1"/>
    <property type="match status" value="1"/>
</dbReference>
<keyword evidence="3 8" id="KW-0808">Transferase</keyword>
<comment type="subcellular location">
    <subcellularLocation>
        <location evidence="8">Cytoplasm</location>
    </subcellularLocation>
</comment>
<dbReference type="Gene3D" id="3.30.1370.10">
    <property type="entry name" value="K Homology domain, type 1"/>
    <property type="match status" value="1"/>
</dbReference>
<dbReference type="FunFam" id="3.30.1370.10:FF:000001">
    <property type="entry name" value="Polyribonucleotide nucleotidyltransferase"/>
    <property type="match status" value="1"/>
</dbReference>
<accession>A0A449BJ77</accession>
<dbReference type="GO" id="GO:0005829">
    <property type="term" value="C:cytosol"/>
    <property type="evidence" value="ECO:0007669"/>
    <property type="project" value="TreeGrafter"/>
</dbReference>
<dbReference type="PANTHER" id="PTHR11252">
    <property type="entry name" value="POLYRIBONUCLEOTIDE NUCLEOTIDYLTRANSFERASE"/>
    <property type="match status" value="1"/>
</dbReference>
<evidence type="ECO:0000256" key="2">
    <source>
        <dbReference type="ARBA" id="ARBA00022490"/>
    </source>
</evidence>
<dbReference type="AlphaFoldDB" id="A0A449BJ77"/>
<dbReference type="RefSeq" id="WP_035369411.1">
    <property type="nucleotide sequence ID" value="NZ_LR215050.1"/>
</dbReference>
<dbReference type="NCBIfam" id="TIGR03591">
    <property type="entry name" value="polynuc_phos"/>
    <property type="match status" value="1"/>
</dbReference>
<dbReference type="CDD" id="cd02393">
    <property type="entry name" value="KH-I_PNPase"/>
    <property type="match status" value="1"/>
</dbReference>
<dbReference type="FunFam" id="3.30.230.70:FF:000001">
    <property type="entry name" value="Polyribonucleotide nucleotidyltransferase"/>
    <property type="match status" value="1"/>
</dbReference>
<dbReference type="InterPro" id="IPR020568">
    <property type="entry name" value="Ribosomal_Su5_D2-typ_SF"/>
</dbReference>
<dbReference type="GO" id="GO:0004654">
    <property type="term" value="F:polyribonucleotide nucleotidyltransferase activity"/>
    <property type="evidence" value="ECO:0007669"/>
    <property type="project" value="UniProtKB-UniRule"/>
</dbReference>
<evidence type="ECO:0000256" key="4">
    <source>
        <dbReference type="ARBA" id="ARBA00022695"/>
    </source>
</evidence>
<comment type="similarity">
    <text evidence="1 8">Belongs to the polyribonucleotide nucleotidyltransferase family.</text>
</comment>
<dbReference type="SUPFAM" id="SSF54211">
    <property type="entry name" value="Ribosomal protein S5 domain 2-like"/>
    <property type="match status" value="2"/>
</dbReference>
<comment type="function">
    <text evidence="8">Involved in mRNA degradation. Catalyzes the phosphorolysis of single-stranded polyribonucleotides processively in the 3'- to 5'-direction.</text>
</comment>
<sequence length="715" mass="78762">MSKQTFETAFHGNTIRVEVGEMAKQAHGAVVVYYGDTVVLSTAVAKVSDTPADFFPLMVIYQEKLYAAGKIPGGFLRREGRPSEHETLVSRLIDRPIRPMFDEGYRHEVQIVNTVLSADPNVPSSMAAMLGSSLALEISNIPFLGPIAGVNVGRVNGEYIINPTPEQQELSDIDLTIAGTKEAINMVEAGAKQVSEADMLGAILFGHEAIKELCAFQETIKAAVGVEKFIPELVKIDEQISNDVKAYAEERLVKAVSIFDKLERYAAIDEIKAETLEHFAKVSFWKEIDGVKVFDSEASKKYLKQVNQVLDGIVTKEVRRLITEDKVRPDGRKVDEIRPLSSRVDILPRTHGSALFTRGQTQALGIVTLGSLGENQIIDGLETEEVSKRFMLHYNFPPFSVGETGRYGAPGRREIGHGALGERALLQVLPSEEEFPYSIRVVSEILESNGSSSQATICVGTMALMAAGVPIKAPVAGIAMGLIKEGEHYTILSDIQGMEDHEGDMDFKVAGTKDGITALQMDIKITGITKEIMEEALEQARLGRLHILEHMNGTISEVRPEVSKNAPKVKMIKINPDKIRDVIGSGGKIITQIIEDHNNVKIDIEQDGRVMIMHQDSEWINKAAEHILNLVREAKVGEIYEAKVTRLLMDKDGKKIQGVFAEIFPGTEGLVHISKWDKERTETLEGKVAVGDQIIVKVIKIDEKGRVDLSRKDAI</sequence>
<feature type="binding site" evidence="8">
    <location>
        <position position="500"/>
    </location>
    <ligand>
        <name>Mg(2+)</name>
        <dbReference type="ChEBI" id="CHEBI:18420"/>
    </ligand>
</feature>
<dbReference type="InterPro" id="IPR012162">
    <property type="entry name" value="PNPase"/>
</dbReference>
<dbReference type="Proteomes" id="UP000290909">
    <property type="component" value="Chromosome"/>
</dbReference>
<dbReference type="InterPro" id="IPR012340">
    <property type="entry name" value="NA-bd_OB-fold"/>
</dbReference>
<dbReference type="SMART" id="SM00316">
    <property type="entry name" value="S1"/>
    <property type="match status" value="1"/>
</dbReference>
<comment type="cofactor">
    <cofactor evidence="8">
        <name>Mg(2+)</name>
        <dbReference type="ChEBI" id="CHEBI:18420"/>
    </cofactor>
</comment>
<evidence type="ECO:0000256" key="7">
    <source>
        <dbReference type="ARBA" id="ARBA00022884"/>
    </source>
</evidence>
<dbReference type="PROSITE" id="PS50084">
    <property type="entry name" value="KH_TYPE_1"/>
    <property type="match status" value="1"/>
</dbReference>
<evidence type="ECO:0000313" key="10">
    <source>
        <dbReference type="EMBL" id="VEU82498.1"/>
    </source>
</evidence>
<evidence type="ECO:0000256" key="8">
    <source>
        <dbReference type="HAMAP-Rule" id="MF_01595"/>
    </source>
</evidence>
<gene>
    <name evidence="8 10" type="primary">pnp</name>
    <name evidence="10" type="ORF">NCTC10172_00512</name>
</gene>
<comment type="catalytic activity">
    <reaction evidence="8">
        <text>RNA(n+1) + phosphate = RNA(n) + a ribonucleoside 5'-diphosphate</text>
        <dbReference type="Rhea" id="RHEA:22096"/>
        <dbReference type="Rhea" id="RHEA-COMP:14527"/>
        <dbReference type="Rhea" id="RHEA-COMP:17342"/>
        <dbReference type="ChEBI" id="CHEBI:43474"/>
        <dbReference type="ChEBI" id="CHEBI:57930"/>
        <dbReference type="ChEBI" id="CHEBI:140395"/>
        <dbReference type="EC" id="2.7.7.8"/>
    </reaction>
</comment>
<dbReference type="CDD" id="cd11363">
    <property type="entry name" value="RNase_PH_PNPase_1"/>
    <property type="match status" value="1"/>
</dbReference>
<dbReference type="Pfam" id="PF01138">
    <property type="entry name" value="RNase_PH"/>
    <property type="match status" value="2"/>
</dbReference>
<dbReference type="Pfam" id="PF03726">
    <property type="entry name" value="PNPase"/>
    <property type="match status" value="1"/>
</dbReference>
<keyword evidence="11" id="KW-1185">Reference proteome</keyword>
<evidence type="ECO:0000313" key="11">
    <source>
        <dbReference type="Proteomes" id="UP000290909"/>
    </source>
</evidence>
<dbReference type="InterPro" id="IPR027408">
    <property type="entry name" value="PNPase/RNase_PH_dom_sf"/>
</dbReference>
<dbReference type="GO" id="GO:0006396">
    <property type="term" value="P:RNA processing"/>
    <property type="evidence" value="ECO:0007669"/>
    <property type="project" value="InterPro"/>
</dbReference>
<protein>
    <recommendedName>
        <fullName evidence="8">Polyribonucleotide nucleotidyltransferase</fullName>
        <ecNumber evidence="8">2.7.7.8</ecNumber>
    </recommendedName>
    <alternativeName>
        <fullName evidence="8">Polynucleotide phosphorylase</fullName>
        <shortName evidence="8">PNPase</shortName>
    </alternativeName>
</protein>
<keyword evidence="4 8" id="KW-0548">Nucleotidyltransferase</keyword>
<dbReference type="CDD" id="cd11364">
    <property type="entry name" value="RNase_PH_PNPase_2"/>
    <property type="match status" value="1"/>
</dbReference>
<dbReference type="InterPro" id="IPR015848">
    <property type="entry name" value="PNPase_PH_RNA-bd_bac/org-type"/>
</dbReference>
<dbReference type="EC" id="2.7.7.8" evidence="8"/>
<dbReference type="InterPro" id="IPR036612">
    <property type="entry name" value="KH_dom_type_1_sf"/>
</dbReference>
<dbReference type="SUPFAM" id="SSF54791">
    <property type="entry name" value="Eukaryotic type KH-domain (KH-domain type I)"/>
    <property type="match status" value="1"/>
</dbReference>
<dbReference type="STRING" id="1408416.GCA_000702765_00971"/>
<dbReference type="InterPro" id="IPR004088">
    <property type="entry name" value="KH_dom_type_1"/>
</dbReference>
<dbReference type="GO" id="GO:0000175">
    <property type="term" value="F:3'-5'-RNA exonuclease activity"/>
    <property type="evidence" value="ECO:0007669"/>
    <property type="project" value="TreeGrafter"/>
</dbReference>
<dbReference type="PANTHER" id="PTHR11252:SF0">
    <property type="entry name" value="POLYRIBONUCLEOTIDE NUCLEOTIDYLTRANSFERASE 1, MITOCHONDRIAL"/>
    <property type="match status" value="1"/>
</dbReference>
<evidence type="ECO:0000256" key="1">
    <source>
        <dbReference type="ARBA" id="ARBA00007404"/>
    </source>
</evidence>